<keyword evidence="1" id="KW-0732">Signal</keyword>
<dbReference type="EMBL" id="JAPDDP010000028">
    <property type="protein sequence ID" value="MDA0181929.1"/>
    <property type="molecule type" value="Genomic_DNA"/>
</dbReference>
<feature type="chain" id="PRO_5040870053" evidence="1">
    <location>
        <begin position="23"/>
        <end position="569"/>
    </location>
</feature>
<protein>
    <submittedName>
        <fullName evidence="2">Uncharacterized protein</fullName>
    </submittedName>
</protein>
<evidence type="ECO:0000313" key="2">
    <source>
        <dbReference type="EMBL" id="MDA0181929.1"/>
    </source>
</evidence>
<feature type="signal peptide" evidence="1">
    <location>
        <begin position="1"/>
        <end position="22"/>
    </location>
</feature>
<organism evidence="2 3">
    <name type="scientific">Solirubrobacter phytolaccae</name>
    <dbReference type="NCBI Taxonomy" id="1404360"/>
    <lineage>
        <taxon>Bacteria</taxon>
        <taxon>Bacillati</taxon>
        <taxon>Actinomycetota</taxon>
        <taxon>Thermoleophilia</taxon>
        <taxon>Solirubrobacterales</taxon>
        <taxon>Solirubrobacteraceae</taxon>
        <taxon>Solirubrobacter</taxon>
    </lineage>
</organism>
<comment type="caution">
    <text evidence="2">The sequence shown here is derived from an EMBL/GenBank/DDBJ whole genome shotgun (WGS) entry which is preliminary data.</text>
</comment>
<reference evidence="2" key="1">
    <citation type="submission" date="2022-10" db="EMBL/GenBank/DDBJ databases">
        <title>The WGS of Solirubrobacter phytolaccae KCTC 29190.</title>
        <authorList>
            <person name="Jiang Z."/>
        </authorList>
    </citation>
    <scope>NUCLEOTIDE SEQUENCE</scope>
    <source>
        <strain evidence="2">KCTC 29190</strain>
    </source>
</reference>
<gene>
    <name evidence="2" type="ORF">OJ997_16620</name>
</gene>
<name>A0A9X3NB89_9ACTN</name>
<evidence type="ECO:0000313" key="3">
    <source>
        <dbReference type="Proteomes" id="UP001147653"/>
    </source>
</evidence>
<dbReference type="RefSeq" id="WP_270026286.1">
    <property type="nucleotide sequence ID" value="NZ_JAPDDP010000028.1"/>
</dbReference>
<keyword evidence="3" id="KW-1185">Reference proteome</keyword>
<evidence type="ECO:0000256" key="1">
    <source>
        <dbReference type="SAM" id="SignalP"/>
    </source>
</evidence>
<dbReference type="Proteomes" id="UP001147653">
    <property type="component" value="Unassembled WGS sequence"/>
</dbReference>
<proteinExistence type="predicted"/>
<dbReference type="AlphaFoldDB" id="A0A9X3NB89"/>
<sequence length="569" mass="60234">MIRQIVSAAFVAALLAPAVAQAQDQPLARVELNADHAGEAKLALTASAPGADWQLAGKESAFLEVQVDGKPVTNVVTFNGPGPFTYEVALGRVSAGKHDITVTLDAAKSPVDEAVISKLEPSLAPADDIVARYAPILYGRNLPEVPGAFENVNTDVPILAYHTSAADAQGNRVIEYTVIWSNEDGGTNTPSLMARWGRTTDIEWFYRVTVDAQGNRITDAFQALNHGTEAFNGVREDDHPLIQVASSNNNMVAVTDVATSSGYRFFLETGDRLPDNRAREVMMDQNPWTYGLMAKEMVREGKVETVPDPDTQTMSDQRNYLFAELKKATSYATAPPAGSWAGVALAAKVGDRWYTSNKGVAGLSIERDLAAATTIELPVGTTPANISAIKAFAVPNGTPGAYSIDVTSINRGFKLGADFMPGVSFLNWKGKETLTPARTEVILWENENVVEAPVGGSVPATLSLTLGAPASFGAFTPGVEKTYTASTYADVVSTAGDASLAVGGLGHLTNGAFSLPEPLQVSLSKSSWAAPVSNDRVAIGFSQKINANDALRTGSYAKTLTFTLSTTTP</sequence>
<accession>A0A9X3NB89</accession>